<comment type="subcellular location">
    <subcellularLocation>
        <location evidence="1">Vacuole membrane</location>
        <topology evidence="1">Multi-pass membrane protein</topology>
    </subcellularLocation>
</comment>
<feature type="non-terminal residue" evidence="11">
    <location>
        <position position="1"/>
    </location>
</feature>
<evidence type="ECO:0000256" key="3">
    <source>
        <dbReference type="ARBA" id="ARBA00022448"/>
    </source>
</evidence>
<evidence type="ECO:0000256" key="4">
    <source>
        <dbReference type="ARBA" id="ARBA00022554"/>
    </source>
</evidence>
<organism evidence="11 12">
    <name type="scientific">Pseudoloma neurophilia</name>
    <dbReference type="NCBI Taxonomy" id="146866"/>
    <lineage>
        <taxon>Eukaryota</taxon>
        <taxon>Fungi</taxon>
        <taxon>Fungi incertae sedis</taxon>
        <taxon>Microsporidia</taxon>
        <taxon>Pseudoloma</taxon>
    </lineage>
</organism>
<dbReference type="VEuPathDB" id="MicrosporidiaDB:M153_59460001"/>
<comment type="similarity">
    <text evidence="2">Belongs to the amino acid/polyamine transporter 2 family.</text>
</comment>
<dbReference type="PANTHER" id="PTHR22950">
    <property type="entry name" value="AMINO ACID TRANSPORTER"/>
    <property type="match status" value="1"/>
</dbReference>
<feature type="transmembrane region" description="Helical" evidence="9">
    <location>
        <begin position="47"/>
        <end position="65"/>
    </location>
</feature>
<keyword evidence="5 9" id="KW-0812">Transmembrane</keyword>
<feature type="non-terminal residue" evidence="11">
    <location>
        <position position="423"/>
    </location>
</feature>
<accession>A0A0R0LSI4</accession>
<evidence type="ECO:0000256" key="1">
    <source>
        <dbReference type="ARBA" id="ARBA00004128"/>
    </source>
</evidence>
<keyword evidence="7 9" id="KW-1133">Transmembrane helix</keyword>
<dbReference type="Proteomes" id="UP000051530">
    <property type="component" value="Unassembled WGS sequence"/>
</dbReference>
<feature type="transmembrane region" description="Helical" evidence="9">
    <location>
        <begin position="85"/>
        <end position="106"/>
    </location>
</feature>
<keyword evidence="12" id="KW-1185">Reference proteome</keyword>
<sequence>HKKMNEPNLPVSKTPFLTGYTNLMKSILGVGVITYPLLFYRIGILPTIILMTISAMFSFLGLAIYLKLNYKKNKTITDLTNIKFINYFITFIIFTKCVAVSISYIITIRDIIYSLNIIDEFQNFEKGTLLKISSSNIENVSKIKKIIFILITFSIAPLSSLKSFSKLQFTSFLGLISVLMMLVISCLRFAPINPSRIRSTDKLMKLNENLLTSFYLRTEFVQQDFLETDDYFFLLLQSLGSFVYSFTCHQNVFSFSNECQMPLKRTFFCVITVIISCIIIYTIFGLLNAYIIGLNVFSLIKSKNDDLIIQGNNLNDSLSKGTANFFVSLPADRFTLFLKLFFLLVIIFAIPLQLNTVQKQINLSNIFKRLILSYLIHSVGLIVSFLNLNFNSIIKNIGGTVSSFLCFIIPGCLLFILRYFSTD</sequence>
<dbReference type="EMBL" id="LGUB01000920">
    <property type="protein sequence ID" value="KRH92451.1"/>
    <property type="molecule type" value="Genomic_DNA"/>
</dbReference>
<dbReference type="Pfam" id="PF01490">
    <property type="entry name" value="Aa_trans"/>
    <property type="match status" value="1"/>
</dbReference>
<keyword evidence="6" id="KW-0029">Amino-acid transport</keyword>
<keyword evidence="8 9" id="KW-0472">Membrane</keyword>
<dbReference type="GO" id="GO:0005774">
    <property type="term" value="C:vacuolar membrane"/>
    <property type="evidence" value="ECO:0007669"/>
    <property type="project" value="UniProtKB-SubCell"/>
</dbReference>
<evidence type="ECO:0000259" key="10">
    <source>
        <dbReference type="Pfam" id="PF01490"/>
    </source>
</evidence>
<evidence type="ECO:0000256" key="9">
    <source>
        <dbReference type="SAM" id="Phobius"/>
    </source>
</evidence>
<evidence type="ECO:0000256" key="7">
    <source>
        <dbReference type="ARBA" id="ARBA00022989"/>
    </source>
</evidence>
<keyword evidence="3" id="KW-0813">Transport</keyword>
<comment type="caution">
    <text evidence="11">The sequence shown here is derived from an EMBL/GenBank/DDBJ whole genome shotgun (WGS) entry which is preliminary data.</text>
</comment>
<evidence type="ECO:0000256" key="5">
    <source>
        <dbReference type="ARBA" id="ARBA00022692"/>
    </source>
</evidence>
<feature type="transmembrane region" description="Helical" evidence="9">
    <location>
        <begin position="334"/>
        <end position="354"/>
    </location>
</feature>
<dbReference type="PANTHER" id="PTHR22950:SF678">
    <property type="entry name" value="VACUOLAR AMINO ACID TRANSPORTER 5-RELATED"/>
    <property type="match status" value="1"/>
</dbReference>
<dbReference type="GO" id="GO:0005302">
    <property type="term" value="F:L-tyrosine transmembrane transporter activity"/>
    <property type="evidence" value="ECO:0007669"/>
    <property type="project" value="TreeGrafter"/>
</dbReference>
<dbReference type="GO" id="GO:0015194">
    <property type="term" value="F:L-serine transmembrane transporter activity"/>
    <property type="evidence" value="ECO:0007669"/>
    <property type="project" value="TreeGrafter"/>
</dbReference>
<gene>
    <name evidence="11" type="ORF">M153_59460001</name>
</gene>
<evidence type="ECO:0000256" key="2">
    <source>
        <dbReference type="ARBA" id="ARBA00008066"/>
    </source>
</evidence>
<proteinExistence type="inferred from homology"/>
<feature type="transmembrane region" description="Helical" evidence="9">
    <location>
        <begin position="400"/>
        <end position="420"/>
    </location>
</feature>
<feature type="transmembrane region" description="Helical" evidence="9">
    <location>
        <begin position="20"/>
        <end position="40"/>
    </location>
</feature>
<keyword evidence="4" id="KW-0926">Vacuole</keyword>
<dbReference type="GO" id="GO:0005290">
    <property type="term" value="F:L-histidine transmembrane transporter activity"/>
    <property type="evidence" value="ECO:0007669"/>
    <property type="project" value="TreeGrafter"/>
</dbReference>
<dbReference type="OrthoDB" id="438545at2759"/>
<reference evidence="11 12" key="1">
    <citation type="submission" date="2015-07" db="EMBL/GenBank/DDBJ databases">
        <title>The genome of Pseudoloma neurophilia, a relevant intracellular parasite of the zebrafish.</title>
        <authorList>
            <person name="Ndikumana S."/>
            <person name="Pelin A."/>
            <person name="Sanders J."/>
            <person name="Corradi N."/>
        </authorList>
    </citation>
    <scope>NUCLEOTIDE SEQUENCE [LARGE SCALE GENOMIC DNA]</scope>
    <source>
        <strain evidence="11 12">MK1</strain>
    </source>
</reference>
<evidence type="ECO:0000256" key="8">
    <source>
        <dbReference type="ARBA" id="ARBA00023136"/>
    </source>
</evidence>
<feature type="domain" description="Amino acid transporter transmembrane" evidence="10">
    <location>
        <begin position="16"/>
        <end position="287"/>
    </location>
</feature>
<feature type="transmembrane region" description="Helical" evidence="9">
    <location>
        <begin position="366"/>
        <end position="388"/>
    </location>
</feature>
<evidence type="ECO:0000256" key="6">
    <source>
        <dbReference type="ARBA" id="ARBA00022970"/>
    </source>
</evidence>
<name>A0A0R0LSI4_9MICR</name>
<evidence type="ECO:0000313" key="12">
    <source>
        <dbReference type="Proteomes" id="UP000051530"/>
    </source>
</evidence>
<dbReference type="InterPro" id="IPR013057">
    <property type="entry name" value="AA_transpt_TM"/>
</dbReference>
<protein>
    <recommendedName>
        <fullName evidence="10">Amino acid transporter transmembrane domain-containing protein</fullName>
    </recommendedName>
</protein>
<feature type="transmembrane region" description="Helical" evidence="9">
    <location>
        <begin position="267"/>
        <end position="292"/>
    </location>
</feature>
<dbReference type="GO" id="GO:0061459">
    <property type="term" value="F:L-arginine transmembrane transporter activity"/>
    <property type="evidence" value="ECO:0007669"/>
    <property type="project" value="TreeGrafter"/>
</dbReference>
<dbReference type="GO" id="GO:0005313">
    <property type="term" value="F:L-glutamate transmembrane transporter activity"/>
    <property type="evidence" value="ECO:0007669"/>
    <property type="project" value="TreeGrafter"/>
</dbReference>
<feature type="transmembrane region" description="Helical" evidence="9">
    <location>
        <begin position="171"/>
        <end position="190"/>
    </location>
</feature>
<evidence type="ECO:0000313" key="11">
    <source>
        <dbReference type="EMBL" id="KRH92451.1"/>
    </source>
</evidence>
<dbReference type="GO" id="GO:0015189">
    <property type="term" value="F:L-lysine transmembrane transporter activity"/>
    <property type="evidence" value="ECO:0007669"/>
    <property type="project" value="TreeGrafter"/>
</dbReference>
<dbReference type="AlphaFoldDB" id="A0A0R0LSI4"/>